<organism evidence="2 5">
    <name type="scientific">Hydrogenophaga crassostreae</name>
    <dbReference type="NCBI Taxonomy" id="1763535"/>
    <lineage>
        <taxon>Bacteria</taxon>
        <taxon>Pseudomonadati</taxon>
        <taxon>Pseudomonadota</taxon>
        <taxon>Betaproteobacteria</taxon>
        <taxon>Burkholderiales</taxon>
        <taxon>Comamonadaceae</taxon>
        <taxon>Hydrogenophaga</taxon>
    </lineage>
</organism>
<evidence type="ECO:0000313" key="4">
    <source>
        <dbReference type="Proteomes" id="UP000185657"/>
    </source>
</evidence>
<proteinExistence type="predicted"/>
<dbReference type="Gene3D" id="3.30.450.40">
    <property type="match status" value="1"/>
</dbReference>
<dbReference type="RefSeq" id="WP_066091920.1">
    <property type="nucleotide sequence ID" value="NZ_CP017476.1"/>
</dbReference>
<sequence length="169" mass="18513">MAVTPTPTPTPRTADSFQRFSQILNASGARDALAYLLSLSDYRFIGIFRFQDGKANAAIHYDRESPEVLSATEVPDTATYCCYVRDSNGVFTTANALEDRRLDQHPARETVLAYCGVPVMGPSGHLLGTLCHYDLVPRDPEQLDMELLLQVAVALEQGDHVPPYPVASA</sequence>
<dbReference type="SMART" id="SM00065">
    <property type="entry name" value="GAF"/>
    <property type="match status" value="1"/>
</dbReference>
<dbReference type="OrthoDB" id="8810170at2"/>
<dbReference type="KEGG" id="hyl:LPB072_04050"/>
<dbReference type="InterPro" id="IPR003018">
    <property type="entry name" value="GAF"/>
</dbReference>
<keyword evidence="4" id="KW-1185">Reference proteome</keyword>
<evidence type="ECO:0000313" key="2">
    <source>
        <dbReference type="EMBL" id="AOW12143.1"/>
    </source>
</evidence>
<gene>
    <name evidence="2" type="ORF">LPB072_04050</name>
    <name evidence="3" type="ORF">LPB72_14300</name>
</gene>
<dbReference type="AlphaFoldDB" id="A0A167HEX2"/>
<dbReference type="SUPFAM" id="SSF55781">
    <property type="entry name" value="GAF domain-like"/>
    <property type="match status" value="1"/>
</dbReference>
<evidence type="ECO:0000259" key="1">
    <source>
        <dbReference type="SMART" id="SM00065"/>
    </source>
</evidence>
<dbReference type="Proteomes" id="UP000185680">
    <property type="component" value="Chromosome"/>
</dbReference>
<accession>A0A167HEX2</accession>
<dbReference type="EMBL" id="LVWD01000026">
    <property type="protein sequence ID" value="OAD41088.1"/>
    <property type="molecule type" value="Genomic_DNA"/>
</dbReference>
<reference evidence="2 5" key="2">
    <citation type="submission" date="2016-10" db="EMBL/GenBank/DDBJ databases">
        <title>Hydorgenophaga sp. LPB0072 isolated from gastropod.</title>
        <authorList>
            <person name="Kim E."/>
            <person name="Yi H."/>
        </authorList>
    </citation>
    <scope>NUCLEOTIDE SEQUENCE [LARGE SCALE GENOMIC DNA]</scope>
    <source>
        <strain evidence="2 5">LPB0072</strain>
    </source>
</reference>
<evidence type="ECO:0000313" key="3">
    <source>
        <dbReference type="EMBL" id="OAD41088.1"/>
    </source>
</evidence>
<dbReference type="InterPro" id="IPR029016">
    <property type="entry name" value="GAF-like_dom_sf"/>
</dbReference>
<reference evidence="3 4" key="1">
    <citation type="submission" date="2016-02" db="EMBL/GenBank/DDBJ databases">
        <title>Draft genome sequence of Hydrogenophaga sp. LPB0072.</title>
        <authorList>
            <person name="Shin S.-K."/>
            <person name="Yi H."/>
        </authorList>
    </citation>
    <scope>NUCLEOTIDE SEQUENCE [LARGE SCALE GENOMIC DNA]</scope>
    <source>
        <strain evidence="3 4">LPB0072</strain>
    </source>
</reference>
<protein>
    <recommendedName>
        <fullName evidence="1">GAF domain-containing protein</fullName>
    </recommendedName>
</protein>
<dbReference type="STRING" id="1763535.LPB072_04050"/>
<evidence type="ECO:0000313" key="5">
    <source>
        <dbReference type="Proteomes" id="UP000185680"/>
    </source>
</evidence>
<name>A0A167HEX2_9BURK</name>
<dbReference type="EMBL" id="CP017476">
    <property type="protein sequence ID" value="AOW12143.1"/>
    <property type="molecule type" value="Genomic_DNA"/>
</dbReference>
<dbReference type="Proteomes" id="UP000185657">
    <property type="component" value="Unassembled WGS sequence"/>
</dbReference>
<feature type="domain" description="GAF" evidence="1">
    <location>
        <begin position="24"/>
        <end position="165"/>
    </location>
</feature>